<accession>A0ABY6AVK5</accession>
<dbReference type="InterPro" id="IPR037883">
    <property type="entry name" value="Knr4/Smi1-like_sf"/>
</dbReference>
<protein>
    <submittedName>
        <fullName evidence="2">SMI1/KNR4 family protein</fullName>
    </submittedName>
</protein>
<dbReference type="EMBL" id="CP104557">
    <property type="protein sequence ID" value="UXH42189.1"/>
    <property type="molecule type" value="Genomic_DNA"/>
</dbReference>
<dbReference type="RefSeq" id="WP_225915532.1">
    <property type="nucleotide sequence ID" value="NZ_CP077094.1"/>
</dbReference>
<reference evidence="2" key="1">
    <citation type="submission" date="2022-09" db="EMBL/GenBank/DDBJ databases">
        <title>Complete genome sequence of Pseudomonas promysalinigenes strain RL-WG26, a newly isolated PGPR with the potential for plant salinity stress alleviation.</title>
        <authorList>
            <person name="Ren L."/>
            <person name="Wang G."/>
            <person name="Hu H."/>
        </authorList>
    </citation>
    <scope>NUCLEOTIDE SEQUENCE</scope>
    <source>
        <strain evidence="2">RL-WG26</strain>
    </source>
</reference>
<name>A0ABY6AVK5_9PSED</name>
<feature type="domain" description="Knr4/Smi1-like" evidence="1">
    <location>
        <begin position="11"/>
        <end position="153"/>
    </location>
</feature>
<proteinExistence type="predicted"/>
<evidence type="ECO:0000313" key="2">
    <source>
        <dbReference type="EMBL" id="UXH42189.1"/>
    </source>
</evidence>
<evidence type="ECO:0000259" key="1">
    <source>
        <dbReference type="SMART" id="SM00860"/>
    </source>
</evidence>
<keyword evidence="3" id="KW-1185">Reference proteome</keyword>
<sequence>MLIKLSRSEPQINKMDVELLEGQLSVQLPDFFKQFFLKNNGGVPDKNWWDSGDDYEPIRVKRFKAIARAAATDSLDTKYIWSCYQAMTARNVIPATILPFATDDGGNFFCLDLVEGGVCYFATDSYDADLTIAENHLNAYRWLAGSFDDFVSGLKDETEIDL</sequence>
<evidence type="ECO:0000313" key="3">
    <source>
        <dbReference type="Proteomes" id="UP001064504"/>
    </source>
</evidence>
<organism evidence="2 3">
    <name type="scientific">Pseudomonas promysalinigenes</name>
    <dbReference type="NCBI Taxonomy" id="485898"/>
    <lineage>
        <taxon>Bacteria</taxon>
        <taxon>Pseudomonadati</taxon>
        <taxon>Pseudomonadota</taxon>
        <taxon>Gammaproteobacteria</taxon>
        <taxon>Pseudomonadales</taxon>
        <taxon>Pseudomonadaceae</taxon>
        <taxon>Pseudomonas</taxon>
    </lineage>
</organism>
<dbReference type="InterPro" id="IPR018958">
    <property type="entry name" value="Knr4/Smi1-like_dom"/>
</dbReference>
<gene>
    <name evidence="2" type="ORF">N5C08_11995</name>
</gene>
<dbReference type="SMART" id="SM00860">
    <property type="entry name" value="SMI1_KNR4"/>
    <property type="match status" value="1"/>
</dbReference>
<dbReference type="Pfam" id="PF09346">
    <property type="entry name" value="SMI1_KNR4"/>
    <property type="match status" value="1"/>
</dbReference>
<dbReference type="Gene3D" id="3.40.1580.10">
    <property type="entry name" value="SMI1/KNR4-like"/>
    <property type="match status" value="1"/>
</dbReference>
<dbReference type="SUPFAM" id="SSF160631">
    <property type="entry name" value="SMI1/KNR4-like"/>
    <property type="match status" value="1"/>
</dbReference>
<dbReference type="Proteomes" id="UP001064504">
    <property type="component" value="Chromosome"/>
</dbReference>